<name>A0ABQ8TPT1_PERAM</name>
<evidence type="ECO:0008006" key="3">
    <source>
        <dbReference type="Google" id="ProtNLM"/>
    </source>
</evidence>
<dbReference type="Proteomes" id="UP001148838">
    <property type="component" value="Unassembled WGS sequence"/>
</dbReference>
<dbReference type="PANTHER" id="PTHR47326:SF1">
    <property type="entry name" value="HTH PSQ-TYPE DOMAIN-CONTAINING PROTEIN"/>
    <property type="match status" value="1"/>
</dbReference>
<dbReference type="Gene3D" id="3.30.420.10">
    <property type="entry name" value="Ribonuclease H-like superfamily/Ribonuclease H"/>
    <property type="match status" value="2"/>
</dbReference>
<dbReference type="InterPro" id="IPR036397">
    <property type="entry name" value="RNaseH_sf"/>
</dbReference>
<reference evidence="1 2" key="1">
    <citation type="journal article" date="2022" name="Allergy">
        <title>Genome assembly and annotation of Periplaneta americana reveal a comprehensive cockroach allergen profile.</title>
        <authorList>
            <person name="Wang L."/>
            <person name="Xiong Q."/>
            <person name="Saelim N."/>
            <person name="Wang L."/>
            <person name="Nong W."/>
            <person name="Wan A.T."/>
            <person name="Shi M."/>
            <person name="Liu X."/>
            <person name="Cao Q."/>
            <person name="Hui J.H.L."/>
            <person name="Sookrung N."/>
            <person name="Leung T.F."/>
            <person name="Tungtrongchitr A."/>
            <person name="Tsui S.K.W."/>
        </authorList>
    </citation>
    <scope>NUCLEOTIDE SEQUENCE [LARGE SCALE GENOMIC DNA]</scope>
    <source>
        <strain evidence="1">PWHHKU_190912</strain>
    </source>
</reference>
<organism evidence="1 2">
    <name type="scientific">Periplaneta americana</name>
    <name type="common">American cockroach</name>
    <name type="synonym">Blatta americana</name>
    <dbReference type="NCBI Taxonomy" id="6978"/>
    <lineage>
        <taxon>Eukaryota</taxon>
        <taxon>Metazoa</taxon>
        <taxon>Ecdysozoa</taxon>
        <taxon>Arthropoda</taxon>
        <taxon>Hexapoda</taxon>
        <taxon>Insecta</taxon>
        <taxon>Pterygota</taxon>
        <taxon>Neoptera</taxon>
        <taxon>Polyneoptera</taxon>
        <taxon>Dictyoptera</taxon>
        <taxon>Blattodea</taxon>
        <taxon>Blattoidea</taxon>
        <taxon>Blattidae</taxon>
        <taxon>Blattinae</taxon>
        <taxon>Periplaneta</taxon>
    </lineage>
</organism>
<dbReference type="EMBL" id="JAJSOF020000005">
    <property type="protein sequence ID" value="KAJ4447737.1"/>
    <property type="molecule type" value="Genomic_DNA"/>
</dbReference>
<evidence type="ECO:0000313" key="1">
    <source>
        <dbReference type="EMBL" id="KAJ4447737.1"/>
    </source>
</evidence>
<gene>
    <name evidence="1" type="ORF">ANN_09745</name>
</gene>
<comment type="caution">
    <text evidence="1">The sequence shown here is derived from an EMBL/GenBank/DDBJ whole genome shotgun (WGS) entry which is preliminary data.</text>
</comment>
<keyword evidence="2" id="KW-1185">Reference proteome</keyword>
<evidence type="ECO:0000313" key="2">
    <source>
        <dbReference type="Proteomes" id="UP001148838"/>
    </source>
</evidence>
<protein>
    <recommendedName>
        <fullName evidence="3">Tc1-like transposase DDE domain-containing protein</fullName>
    </recommendedName>
</protein>
<proteinExistence type="predicted"/>
<sequence length="209" mass="24041">MDLREAGYDDRNWINLAQDRDDGGLMDWFPDGERVFMQGGTPCRKARSVTIFLAENNVAFIPWPGNSPDANPIENLWSIVKKKGDYHQGGPHRSGFILNHDGAPPHFDRRIRNHLNATFPDRWIGRSGPVPWPPRSPDLTPLDFFLWGDVKCFVYETPIDTAEDLVTHVVEAAHVIRDNVGLFERCRHSIVRRYQVCNAFNGRQFEHHI</sequence>
<dbReference type="PANTHER" id="PTHR47326">
    <property type="entry name" value="TRANSPOSABLE ELEMENT TC3 TRANSPOSASE-LIKE PROTEIN"/>
    <property type="match status" value="1"/>
</dbReference>
<accession>A0ABQ8TPT1</accession>